<dbReference type="InterPro" id="IPR001647">
    <property type="entry name" value="HTH_TetR"/>
</dbReference>
<dbReference type="KEGG" id="asd:AS9A_4403"/>
<dbReference type="PANTHER" id="PTHR30055">
    <property type="entry name" value="HTH-TYPE TRANSCRIPTIONAL REGULATOR RUTR"/>
    <property type="match status" value="1"/>
</dbReference>
<dbReference type="STRING" id="443218.AS9A_4403"/>
<evidence type="ECO:0000256" key="3">
    <source>
        <dbReference type="ARBA" id="ARBA00023163"/>
    </source>
</evidence>
<evidence type="ECO:0000313" key="8">
    <source>
        <dbReference type="Proteomes" id="UP000009235"/>
    </source>
</evidence>
<dbReference type="SUPFAM" id="SSF46689">
    <property type="entry name" value="Homeodomain-like"/>
    <property type="match status" value="1"/>
</dbReference>
<dbReference type="eggNOG" id="COG1309">
    <property type="taxonomic scope" value="Bacteria"/>
</dbReference>
<dbReference type="InterPro" id="IPR009057">
    <property type="entry name" value="Homeodomain-like_sf"/>
</dbReference>
<dbReference type="InterPro" id="IPR054129">
    <property type="entry name" value="DesT_TetR_C"/>
</dbReference>
<keyword evidence="3" id="KW-0804">Transcription</keyword>
<evidence type="ECO:0000256" key="4">
    <source>
        <dbReference type="PROSITE-ProRule" id="PRU00335"/>
    </source>
</evidence>
<sequence length="213" mass="23313">MPYPVDVSRAPRSRARAAHLGPERRRPQILDTALAIAVADGVGAVTIGAVADRLSVTRPVVYSCFNDRVELIDELLTRESGMLLQNTLDALRASHGDDLETAFVHGYQALLRVVAEHSDSWRLLFFAQPDPAVADRFATARAVVADHVAAQLQPVLAARETSELDRKLPVLVELFVSSCEASLRSLLAGRGDWQPDELGELYGRAMWRAFSAV</sequence>
<feature type="region of interest" description="Disordered" evidence="5">
    <location>
        <begin position="1"/>
        <end position="23"/>
    </location>
</feature>
<accession>F6EMU4</accession>
<proteinExistence type="predicted"/>
<feature type="DNA-binding region" description="H-T-H motif" evidence="4">
    <location>
        <begin position="46"/>
        <end position="65"/>
    </location>
</feature>
<keyword evidence="8" id="KW-1185">Reference proteome</keyword>
<keyword evidence="1" id="KW-0805">Transcription regulation</keyword>
<dbReference type="Pfam" id="PF21943">
    <property type="entry name" value="TetR_C_46"/>
    <property type="match status" value="1"/>
</dbReference>
<dbReference type="Gene3D" id="1.10.357.10">
    <property type="entry name" value="Tetracycline Repressor, domain 2"/>
    <property type="match status" value="1"/>
</dbReference>
<evidence type="ECO:0000256" key="2">
    <source>
        <dbReference type="ARBA" id="ARBA00023125"/>
    </source>
</evidence>
<dbReference type="PROSITE" id="PS50977">
    <property type="entry name" value="HTH_TETR_2"/>
    <property type="match status" value="1"/>
</dbReference>
<protein>
    <submittedName>
        <fullName evidence="7">Transcriptional regulator, TetR family</fullName>
    </submittedName>
</protein>
<gene>
    <name evidence="7" type="ordered locus">AS9A_4403</name>
</gene>
<name>F6EMU4_HOYSD</name>
<dbReference type="Pfam" id="PF00440">
    <property type="entry name" value="TetR_N"/>
    <property type="match status" value="1"/>
</dbReference>
<dbReference type="EMBL" id="CP002786">
    <property type="protein sequence ID" value="AEF42836.1"/>
    <property type="molecule type" value="Genomic_DNA"/>
</dbReference>
<dbReference type="GO" id="GO:0003700">
    <property type="term" value="F:DNA-binding transcription factor activity"/>
    <property type="evidence" value="ECO:0007669"/>
    <property type="project" value="TreeGrafter"/>
</dbReference>
<dbReference type="GO" id="GO:0000976">
    <property type="term" value="F:transcription cis-regulatory region binding"/>
    <property type="evidence" value="ECO:0007669"/>
    <property type="project" value="TreeGrafter"/>
</dbReference>
<dbReference type="InterPro" id="IPR050109">
    <property type="entry name" value="HTH-type_TetR-like_transc_reg"/>
</dbReference>
<evidence type="ECO:0000313" key="7">
    <source>
        <dbReference type="EMBL" id="AEF42836.1"/>
    </source>
</evidence>
<evidence type="ECO:0000259" key="6">
    <source>
        <dbReference type="PROSITE" id="PS50977"/>
    </source>
</evidence>
<dbReference type="PANTHER" id="PTHR30055:SF234">
    <property type="entry name" value="HTH-TYPE TRANSCRIPTIONAL REGULATOR BETI"/>
    <property type="match status" value="1"/>
</dbReference>
<dbReference type="SUPFAM" id="SSF48498">
    <property type="entry name" value="Tetracyclin repressor-like, C-terminal domain"/>
    <property type="match status" value="1"/>
</dbReference>
<dbReference type="Proteomes" id="UP000009235">
    <property type="component" value="Chromosome"/>
</dbReference>
<keyword evidence="2 4" id="KW-0238">DNA-binding</keyword>
<dbReference type="InterPro" id="IPR036271">
    <property type="entry name" value="Tet_transcr_reg_TetR-rel_C_sf"/>
</dbReference>
<dbReference type="HOGENOM" id="CLU_069356_33_0_11"/>
<feature type="domain" description="HTH tetR-type" evidence="6">
    <location>
        <begin position="23"/>
        <end position="83"/>
    </location>
</feature>
<evidence type="ECO:0000256" key="5">
    <source>
        <dbReference type="SAM" id="MobiDB-lite"/>
    </source>
</evidence>
<dbReference type="AlphaFoldDB" id="F6EMU4"/>
<organism evidence="7 8">
    <name type="scientific">Hoyosella subflava (strain DSM 45089 / JCM 17490 / NBRC 109087 / DQS3-9A1)</name>
    <name type="common">Amycolicicoccus subflavus</name>
    <dbReference type="NCBI Taxonomy" id="443218"/>
    <lineage>
        <taxon>Bacteria</taxon>
        <taxon>Bacillati</taxon>
        <taxon>Actinomycetota</taxon>
        <taxon>Actinomycetes</taxon>
        <taxon>Mycobacteriales</taxon>
        <taxon>Hoyosellaceae</taxon>
        <taxon>Hoyosella</taxon>
    </lineage>
</organism>
<evidence type="ECO:0000256" key="1">
    <source>
        <dbReference type="ARBA" id="ARBA00023015"/>
    </source>
</evidence>
<reference evidence="7 8" key="1">
    <citation type="journal article" date="2011" name="J. Bacteriol.">
        <title>Complete genome sequence of Amycolicicoccus subflavus DQS3-9A1T, an actinomycete isolated from crude oil-polluted soil.</title>
        <authorList>
            <person name="Cai M."/>
            <person name="Chen W.M."/>
            <person name="Nie Y."/>
            <person name="Chi C.Q."/>
            <person name="Wang Y.N."/>
            <person name="Tang Y.Q."/>
            <person name="Li G.Y."/>
            <person name="Wu X.L."/>
        </authorList>
    </citation>
    <scope>NUCLEOTIDE SEQUENCE [LARGE SCALE GENOMIC DNA]</scope>
    <source>
        <strain evidence="8">DSM 45089 / DQS3-9A1</strain>
    </source>
</reference>